<protein>
    <submittedName>
        <fullName evidence="1">Uncharacterized protein</fullName>
    </submittedName>
</protein>
<accession>A0ACB7TYP2</accession>
<organism evidence="1 2">
    <name type="scientific">Dioscorea alata</name>
    <name type="common">Purple yam</name>
    <dbReference type="NCBI Taxonomy" id="55571"/>
    <lineage>
        <taxon>Eukaryota</taxon>
        <taxon>Viridiplantae</taxon>
        <taxon>Streptophyta</taxon>
        <taxon>Embryophyta</taxon>
        <taxon>Tracheophyta</taxon>
        <taxon>Spermatophyta</taxon>
        <taxon>Magnoliopsida</taxon>
        <taxon>Liliopsida</taxon>
        <taxon>Dioscoreales</taxon>
        <taxon>Dioscoreaceae</taxon>
        <taxon>Dioscorea</taxon>
    </lineage>
</organism>
<sequence>MDDEMEEKKKFHGEPDGAEPSQPSFLEVSCKSSGKMRRFAAGTESGFAIFSINRKLEPGNPPALHIEAVKDGEEPVCFGPNAVLVNYGKGWRLQTVIDEGMHSMRRKGFEEMRGLKSAMRQRPSTVNPSEIQSAEKPIAESSIRGNCEYFGRILLAFAFIFLLGGTLTVFLEKLPELISFVSSAM</sequence>
<keyword evidence="2" id="KW-1185">Reference proteome</keyword>
<comment type="caution">
    <text evidence="1">The sequence shown here is derived from an EMBL/GenBank/DDBJ whole genome shotgun (WGS) entry which is preliminary data.</text>
</comment>
<evidence type="ECO:0000313" key="1">
    <source>
        <dbReference type="EMBL" id="KAH7653171.1"/>
    </source>
</evidence>
<dbReference type="Proteomes" id="UP000827976">
    <property type="component" value="Chromosome 19"/>
</dbReference>
<gene>
    <name evidence="1" type="ORF">IHE45_19G064300</name>
</gene>
<name>A0ACB7TYP2_DIOAL</name>
<evidence type="ECO:0000313" key="2">
    <source>
        <dbReference type="Proteomes" id="UP000827976"/>
    </source>
</evidence>
<reference evidence="2" key="1">
    <citation type="journal article" date="2022" name="Nat. Commun.">
        <title>Chromosome evolution and the genetic basis of agronomically important traits in greater yam.</title>
        <authorList>
            <person name="Bredeson J.V."/>
            <person name="Lyons J.B."/>
            <person name="Oniyinde I.O."/>
            <person name="Okereke N.R."/>
            <person name="Kolade O."/>
            <person name="Nnabue I."/>
            <person name="Nwadili C.O."/>
            <person name="Hribova E."/>
            <person name="Parker M."/>
            <person name="Nwogha J."/>
            <person name="Shu S."/>
            <person name="Carlson J."/>
            <person name="Kariba R."/>
            <person name="Muthemba S."/>
            <person name="Knop K."/>
            <person name="Barton G.J."/>
            <person name="Sherwood A.V."/>
            <person name="Lopez-Montes A."/>
            <person name="Asiedu R."/>
            <person name="Jamnadass R."/>
            <person name="Muchugi A."/>
            <person name="Goodstein D."/>
            <person name="Egesi C.N."/>
            <person name="Featherston J."/>
            <person name="Asfaw A."/>
            <person name="Simpson G.G."/>
            <person name="Dolezel J."/>
            <person name="Hendre P.S."/>
            <person name="Van Deynze A."/>
            <person name="Kumar P.L."/>
            <person name="Obidiegwu J.E."/>
            <person name="Bhattacharjee R."/>
            <person name="Rokhsar D.S."/>
        </authorList>
    </citation>
    <scope>NUCLEOTIDE SEQUENCE [LARGE SCALE GENOMIC DNA]</scope>
    <source>
        <strain evidence="2">cv. TDa95/00328</strain>
    </source>
</reference>
<dbReference type="EMBL" id="CM037029">
    <property type="protein sequence ID" value="KAH7653171.1"/>
    <property type="molecule type" value="Genomic_DNA"/>
</dbReference>
<proteinExistence type="predicted"/>